<proteinExistence type="predicted"/>
<accession>A0A0R1U7B8</accession>
<dbReference type="RefSeq" id="WP_054651618.1">
    <property type="nucleotide sequence ID" value="NZ_AZFJ01000049.1"/>
</dbReference>
<evidence type="ECO:0000313" key="2">
    <source>
        <dbReference type="Proteomes" id="UP000051922"/>
    </source>
</evidence>
<dbReference type="AlphaFoldDB" id="A0A0R1U7B8"/>
<reference evidence="1 2" key="1">
    <citation type="journal article" date="2015" name="Genome Announc.">
        <title>Expanding the biotechnology potential of lactobacilli through comparative genomics of 213 strains and associated genera.</title>
        <authorList>
            <person name="Sun Z."/>
            <person name="Harris H.M."/>
            <person name="McCann A."/>
            <person name="Guo C."/>
            <person name="Argimon S."/>
            <person name="Zhang W."/>
            <person name="Yang X."/>
            <person name="Jeffery I.B."/>
            <person name="Cooney J.C."/>
            <person name="Kagawa T.F."/>
            <person name="Liu W."/>
            <person name="Song Y."/>
            <person name="Salvetti E."/>
            <person name="Wrobel A."/>
            <person name="Rasinkangas P."/>
            <person name="Parkhill J."/>
            <person name="Rea M.C."/>
            <person name="O'Sullivan O."/>
            <person name="Ritari J."/>
            <person name="Douillard F.P."/>
            <person name="Paul Ross R."/>
            <person name="Yang R."/>
            <person name="Briner A.E."/>
            <person name="Felis G.E."/>
            <person name="de Vos W.M."/>
            <person name="Barrangou R."/>
            <person name="Klaenhammer T.R."/>
            <person name="Caufield P.W."/>
            <person name="Cui Y."/>
            <person name="Zhang H."/>
            <person name="O'Toole P.W."/>
        </authorList>
    </citation>
    <scope>NUCLEOTIDE SEQUENCE [LARGE SCALE GENOMIC DNA]</scope>
    <source>
        <strain evidence="1 2">DSM 15945</strain>
    </source>
</reference>
<dbReference type="EMBL" id="AZFJ01000049">
    <property type="protein sequence ID" value="KRL85771.1"/>
    <property type="molecule type" value="Genomic_DNA"/>
</dbReference>
<protein>
    <submittedName>
        <fullName evidence="1">Uncharacterized protein</fullName>
    </submittedName>
</protein>
<sequence length="89" mass="9765">MFNHDQIIAAMRELNEALQTDHAHSQTATYVQSSLSKLQDACGATFADTFQQLLNQISMVMITDGLTLTAREVAALAAVRKLHPSGHRL</sequence>
<keyword evidence="2" id="KW-1185">Reference proteome</keyword>
<evidence type="ECO:0000313" key="1">
    <source>
        <dbReference type="EMBL" id="KRL85771.1"/>
    </source>
</evidence>
<organism evidence="1 2">
    <name type="scientific">Lacticaseibacillus pantheris DSM 15945 = JCM 12539 = NBRC 106106</name>
    <dbReference type="NCBI Taxonomy" id="1423783"/>
    <lineage>
        <taxon>Bacteria</taxon>
        <taxon>Bacillati</taxon>
        <taxon>Bacillota</taxon>
        <taxon>Bacilli</taxon>
        <taxon>Lactobacillales</taxon>
        <taxon>Lactobacillaceae</taxon>
        <taxon>Lacticaseibacillus</taxon>
    </lineage>
</organism>
<name>A0A0R1U7B8_9LACO</name>
<dbReference type="PATRIC" id="fig|1423783.4.peg.1203"/>
<dbReference type="Proteomes" id="UP000051922">
    <property type="component" value="Unassembled WGS sequence"/>
</dbReference>
<gene>
    <name evidence="1" type="ORF">FC50_GL001162</name>
</gene>
<comment type="caution">
    <text evidence="1">The sequence shown here is derived from an EMBL/GenBank/DDBJ whole genome shotgun (WGS) entry which is preliminary data.</text>
</comment>